<dbReference type="KEGG" id="mtm:MYCTH_2114599"/>
<feature type="compositionally biased region" description="Basic and acidic residues" evidence="1">
    <location>
        <begin position="348"/>
        <end position="360"/>
    </location>
</feature>
<keyword evidence="4" id="KW-1185">Reference proteome</keyword>
<feature type="region of interest" description="Disordered" evidence="1">
    <location>
        <begin position="184"/>
        <end position="232"/>
    </location>
</feature>
<dbReference type="eggNOG" id="ENOG502TD8I">
    <property type="taxonomic scope" value="Eukaryota"/>
</dbReference>
<dbReference type="OMA" id="ARMPRMH"/>
<dbReference type="GeneID" id="11508090"/>
<dbReference type="VEuPathDB" id="FungiDB:MYCTH_2114599"/>
<reference evidence="3 4" key="1">
    <citation type="journal article" date="2011" name="Nat. Biotechnol.">
        <title>Comparative genomic analysis of the thermophilic biomass-degrading fungi Myceliophthora thermophila and Thielavia terrestris.</title>
        <authorList>
            <person name="Berka R.M."/>
            <person name="Grigoriev I.V."/>
            <person name="Otillar R."/>
            <person name="Salamov A."/>
            <person name="Grimwood J."/>
            <person name="Reid I."/>
            <person name="Ishmael N."/>
            <person name="John T."/>
            <person name="Darmond C."/>
            <person name="Moisan M.-C."/>
            <person name="Henrissat B."/>
            <person name="Coutinho P.M."/>
            <person name="Lombard V."/>
            <person name="Natvig D.O."/>
            <person name="Lindquist E."/>
            <person name="Schmutz J."/>
            <person name="Lucas S."/>
            <person name="Harris P."/>
            <person name="Powlowski J."/>
            <person name="Bellemare A."/>
            <person name="Taylor D."/>
            <person name="Butler G."/>
            <person name="de Vries R.P."/>
            <person name="Allijn I.E."/>
            <person name="van den Brink J."/>
            <person name="Ushinsky S."/>
            <person name="Storms R."/>
            <person name="Powell A.J."/>
            <person name="Paulsen I.T."/>
            <person name="Elbourne L.D.H."/>
            <person name="Baker S.E."/>
            <person name="Magnuson J."/>
            <person name="LaBoissiere S."/>
            <person name="Clutterbuck A.J."/>
            <person name="Martinez D."/>
            <person name="Wogulis M."/>
            <person name="de Leon A.L."/>
            <person name="Rey M.W."/>
            <person name="Tsang A."/>
        </authorList>
    </citation>
    <scope>NUCLEOTIDE SEQUENCE [LARGE SCALE GENOMIC DNA]</scope>
    <source>
        <strain evidence="4">ATCC 42464 / BCRC 31852 / DSM 1799</strain>
    </source>
</reference>
<dbReference type="EMBL" id="CP003002">
    <property type="protein sequence ID" value="AEO53691.1"/>
    <property type="molecule type" value="Genomic_DNA"/>
</dbReference>
<evidence type="ECO:0000256" key="2">
    <source>
        <dbReference type="SAM" id="Phobius"/>
    </source>
</evidence>
<name>G2Q4J8_THET4</name>
<feature type="transmembrane region" description="Helical" evidence="2">
    <location>
        <begin position="16"/>
        <end position="43"/>
    </location>
</feature>
<accession>G2Q4J8</accession>
<feature type="transmembrane region" description="Helical" evidence="2">
    <location>
        <begin position="151"/>
        <end position="176"/>
    </location>
</feature>
<sequence length="443" mass="47108">MQYVAHDTFSLRPKGIYAYAFLVCRIAQIICLAISAGLSGNLLSITSRGHQTAPANLIVVIILTGIALVWVLVSSTGYSTRYLPYPKTLSLDLLFLIPFVTMAAILGLPMAEANCAVVARNGRFEITAPHGSSVGKVSFPSDGRASCTKLFAVWVLLVVISALFTISALSVGFLHLGKKQSEKENFPGRIEPGEGSNRAGYAQGMSEPHGGRFNPASSAQPGGFEAGGNYSSIRPSVSEDRLDLNRPVTVAPDGPAYAGTGGDGWIRAELAGMGQAKTSSADGRLRREQIYSGETKSSTASKHSAMPFASLRSQATSFGKAPTGNRFASGDEAVEGKTNILPGSYYQDESRRSDSERQLSDAEPVALRSRLADLEDVPGVPLNGYGLPRCLRASLIPKPSALGDNGKSGRKRMNEKSAESGWWGALASVIFEPQAEYNRSNVL</sequence>
<dbReference type="RefSeq" id="XP_003658936.1">
    <property type="nucleotide sequence ID" value="XM_003658888.1"/>
</dbReference>
<evidence type="ECO:0008006" key="5">
    <source>
        <dbReference type="Google" id="ProtNLM"/>
    </source>
</evidence>
<dbReference type="OrthoDB" id="5366688at2759"/>
<dbReference type="AlphaFoldDB" id="G2Q4J8"/>
<keyword evidence="2" id="KW-0812">Transmembrane</keyword>
<dbReference type="Proteomes" id="UP000007322">
    <property type="component" value="Chromosome 1"/>
</dbReference>
<protein>
    <recommendedName>
        <fullName evidence="5">MARVEL domain-containing protein</fullName>
    </recommendedName>
</protein>
<feature type="region of interest" description="Disordered" evidence="1">
    <location>
        <begin position="342"/>
        <end position="363"/>
    </location>
</feature>
<evidence type="ECO:0000313" key="3">
    <source>
        <dbReference type="EMBL" id="AEO53691.1"/>
    </source>
</evidence>
<feature type="transmembrane region" description="Helical" evidence="2">
    <location>
        <begin position="55"/>
        <end position="73"/>
    </location>
</feature>
<organism evidence="3 4">
    <name type="scientific">Thermothelomyces thermophilus (strain ATCC 42464 / BCRC 31852 / DSM 1799)</name>
    <name type="common">Sporotrichum thermophile</name>
    <dbReference type="NCBI Taxonomy" id="573729"/>
    <lineage>
        <taxon>Eukaryota</taxon>
        <taxon>Fungi</taxon>
        <taxon>Dikarya</taxon>
        <taxon>Ascomycota</taxon>
        <taxon>Pezizomycotina</taxon>
        <taxon>Sordariomycetes</taxon>
        <taxon>Sordariomycetidae</taxon>
        <taxon>Sordariales</taxon>
        <taxon>Chaetomiaceae</taxon>
        <taxon>Thermothelomyces</taxon>
    </lineage>
</organism>
<evidence type="ECO:0000313" key="4">
    <source>
        <dbReference type="Proteomes" id="UP000007322"/>
    </source>
</evidence>
<proteinExistence type="predicted"/>
<evidence type="ECO:0000256" key="1">
    <source>
        <dbReference type="SAM" id="MobiDB-lite"/>
    </source>
</evidence>
<keyword evidence="2" id="KW-0472">Membrane</keyword>
<keyword evidence="2" id="KW-1133">Transmembrane helix</keyword>
<dbReference type="InParanoid" id="G2Q4J8"/>
<feature type="transmembrane region" description="Helical" evidence="2">
    <location>
        <begin position="93"/>
        <end position="111"/>
    </location>
</feature>
<gene>
    <name evidence="3" type="ORF">MYCTH_2114599</name>
</gene>
<dbReference type="HOGENOM" id="CLU_618449_0_0_1"/>